<name>A0A2T4IA11_9MOLU</name>
<gene>
    <name evidence="1" type="ORF">MLEAa_4340</name>
</gene>
<evidence type="ECO:0000313" key="1">
    <source>
        <dbReference type="EMBL" id="PTD31413.1"/>
    </source>
</evidence>
<dbReference type="AlphaFoldDB" id="A0A2T4IA11"/>
<organism evidence="1 2">
    <name type="scientific">Mycoplasma leachii 06049</name>
    <dbReference type="NCBI Taxonomy" id="1188244"/>
    <lineage>
        <taxon>Bacteria</taxon>
        <taxon>Bacillati</taxon>
        <taxon>Mycoplasmatota</taxon>
        <taxon>Mollicutes</taxon>
        <taxon>Mycoplasmataceae</taxon>
        <taxon>Mycoplasma</taxon>
    </lineage>
</organism>
<sequence>MIKMNFNKIIVENEKYYLNKYQYFYINKKEITKILKQISWPAIIVDTEFFNKSHNKEELQPTLYNDNEKDLVYILQYSFAKNLEEIYNRINRKAIKSLSIKRNYNDKTYDFFKQYNLLKKSFINMCINKNIKTIIFAGQSNDKKIIESWINQNKSLLKNKKSDLFILDKTTNEYKINSLDIYQVLNHLSFVNLDNKNQQFYNPKNIQKGWMGENTITIPSLRKFIDYAKDIFNDNNLIDTEDIYLSCCNALKLFSLNKMDLDEFKILNKSINLAKTHCFNDVLKILYFIDFIYAFSRFKNTNNKYIKKD</sequence>
<reference evidence="1 2" key="1">
    <citation type="submission" date="2015-04" db="EMBL/GenBank/DDBJ databases">
        <title>Genome sequence of Mycoplasma leachii strain 06049.</title>
        <authorList>
            <person name="Sirand-Pugnet P."/>
            <person name="Breton M."/>
            <person name="Dordet-Frisoni E."/>
            <person name="Baranowski E."/>
            <person name="Barre A."/>
            <person name="Couture C."/>
            <person name="Dupuy V."/>
            <person name="Gaurivaud P."/>
            <person name="Jacob D."/>
            <person name="Lemaitre C."/>
            <person name="Manso-Silvan L."/>
            <person name="Nikolski M."/>
            <person name="Nouvel L.-X."/>
            <person name="Poumarat F."/>
            <person name="Tardy F."/>
            <person name="Thebault P."/>
            <person name="Theil S."/>
            <person name="Citti C."/>
            <person name="Thiaucourt F."/>
            <person name="Blanchard A."/>
        </authorList>
    </citation>
    <scope>NUCLEOTIDE SEQUENCE [LARGE SCALE GENOMIC DNA]</scope>
    <source>
        <strain evidence="1 2">06049</strain>
    </source>
</reference>
<protein>
    <submittedName>
        <fullName evidence="1">Uncharacterized protein</fullName>
    </submittedName>
</protein>
<comment type="caution">
    <text evidence="1">The sequence shown here is derived from an EMBL/GenBank/DDBJ whole genome shotgun (WGS) entry which is preliminary data.</text>
</comment>
<dbReference type="EMBL" id="LAUU01000008">
    <property type="protein sequence ID" value="PTD31413.1"/>
    <property type="molecule type" value="Genomic_DNA"/>
</dbReference>
<accession>A0A2T4IA11</accession>
<proteinExistence type="predicted"/>
<evidence type="ECO:0000313" key="2">
    <source>
        <dbReference type="Proteomes" id="UP000241093"/>
    </source>
</evidence>
<dbReference type="Proteomes" id="UP000241093">
    <property type="component" value="Unassembled WGS sequence"/>
</dbReference>